<accession>A0ABY1QQB1</accession>
<evidence type="ECO:0000313" key="3">
    <source>
        <dbReference type="Proteomes" id="UP001157910"/>
    </source>
</evidence>
<proteinExistence type="predicted"/>
<reference evidence="2 3" key="1">
    <citation type="submission" date="2017-05" db="EMBL/GenBank/DDBJ databases">
        <authorList>
            <person name="Varghese N."/>
            <person name="Submissions S."/>
        </authorList>
    </citation>
    <scope>NUCLEOTIDE SEQUENCE [LARGE SCALE GENOMIC DNA]</scope>
    <source>
        <strain evidence="2 3">SM16</strain>
    </source>
</reference>
<feature type="region of interest" description="Disordered" evidence="1">
    <location>
        <begin position="58"/>
        <end position="91"/>
    </location>
</feature>
<evidence type="ECO:0008006" key="4">
    <source>
        <dbReference type="Google" id="ProtNLM"/>
    </source>
</evidence>
<dbReference type="Proteomes" id="UP001157910">
    <property type="component" value="Unassembled WGS sequence"/>
</dbReference>
<dbReference type="EMBL" id="FXUI01000010">
    <property type="protein sequence ID" value="SMP78005.1"/>
    <property type="molecule type" value="Genomic_DNA"/>
</dbReference>
<comment type="caution">
    <text evidence="2">The sequence shown here is derived from an EMBL/GenBank/DDBJ whole genome shotgun (WGS) entry which is preliminary data.</text>
</comment>
<evidence type="ECO:0000256" key="1">
    <source>
        <dbReference type="SAM" id="MobiDB-lite"/>
    </source>
</evidence>
<name>A0ABY1QQB1_9SPHN</name>
<gene>
    <name evidence="2" type="ORF">SAMN06296065_11060</name>
</gene>
<protein>
    <recommendedName>
        <fullName evidence="4">Secreted protein</fullName>
    </recommendedName>
</protein>
<feature type="compositionally biased region" description="Low complexity" evidence="1">
    <location>
        <begin position="74"/>
        <end position="91"/>
    </location>
</feature>
<sequence length="91" mass="9867">MAIVAPALFLVAAFAAIAAIWKSASNALPHIRLLREALAESSGKPAVYRTTLTTRDELSEEVEQRLRPRHRVARPVASARSRASAPTHRAA</sequence>
<dbReference type="RefSeq" id="WP_283406765.1">
    <property type="nucleotide sequence ID" value="NZ_FXUI01000010.1"/>
</dbReference>
<keyword evidence="3" id="KW-1185">Reference proteome</keyword>
<evidence type="ECO:0000313" key="2">
    <source>
        <dbReference type="EMBL" id="SMP78005.1"/>
    </source>
</evidence>
<organism evidence="2 3">
    <name type="scientific">Novosphingobium panipatense</name>
    <dbReference type="NCBI Taxonomy" id="428991"/>
    <lineage>
        <taxon>Bacteria</taxon>
        <taxon>Pseudomonadati</taxon>
        <taxon>Pseudomonadota</taxon>
        <taxon>Alphaproteobacteria</taxon>
        <taxon>Sphingomonadales</taxon>
        <taxon>Sphingomonadaceae</taxon>
        <taxon>Novosphingobium</taxon>
    </lineage>
</organism>